<dbReference type="SUPFAM" id="SSF47384">
    <property type="entry name" value="Homodimeric domain of signal transducing histidine kinase"/>
    <property type="match status" value="1"/>
</dbReference>
<comment type="caution">
    <text evidence="12">The sequence shown here is derived from an EMBL/GenBank/DDBJ whole genome shotgun (WGS) entry which is preliminary data.</text>
</comment>
<dbReference type="EMBL" id="BJMH01000019">
    <property type="protein sequence ID" value="GEB34082.1"/>
    <property type="molecule type" value="Genomic_DNA"/>
</dbReference>
<feature type="transmembrane region" description="Helical" evidence="10">
    <location>
        <begin position="258"/>
        <end position="281"/>
    </location>
</feature>
<dbReference type="GO" id="GO:0000156">
    <property type="term" value="F:phosphorelay response regulator activity"/>
    <property type="evidence" value="ECO:0007669"/>
    <property type="project" value="TreeGrafter"/>
</dbReference>
<evidence type="ECO:0000256" key="10">
    <source>
        <dbReference type="SAM" id="Phobius"/>
    </source>
</evidence>
<evidence type="ECO:0000256" key="8">
    <source>
        <dbReference type="ARBA" id="ARBA00022840"/>
    </source>
</evidence>
<dbReference type="InterPro" id="IPR003661">
    <property type="entry name" value="HisK_dim/P_dom"/>
</dbReference>
<dbReference type="GO" id="GO:0007234">
    <property type="term" value="P:osmosensory signaling via phosphorelay pathway"/>
    <property type="evidence" value="ECO:0007669"/>
    <property type="project" value="TreeGrafter"/>
</dbReference>
<dbReference type="Gene3D" id="1.10.287.130">
    <property type="match status" value="1"/>
</dbReference>
<keyword evidence="6" id="KW-0547">Nucleotide-binding</keyword>
<dbReference type="Gene3D" id="3.30.565.10">
    <property type="entry name" value="Histidine kinase-like ATPase, C-terminal domain"/>
    <property type="match status" value="1"/>
</dbReference>
<dbReference type="PANTHER" id="PTHR42878:SF12">
    <property type="entry name" value="SENSOR HISTIDINE KINASE YCBM"/>
    <property type="match status" value="1"/>
</dbReference>
<keyword evidence="8" id="KW-0067">ATP-binding</keyword>
<dbReference type="EC" id="2.7.13.3" evidence="3"/>
<proteinExistence type="predicted"/>
<dbReference type="InterPro" id="IPR036097">
    <property type="entry name" value="HisK_dim/P_sf"/>
</dbReference>
<evidence type="ECO:0000256" key="7">
    <source>
        <dbReference type="ARBA" id="ARBA00022777"/>
    </source>
</evidence>
<keyword evidence="4" id="KW-0597">Phosphoprotein</keyword>
<keyword evidence="13" id="KW-1185">Reference proteome</keyword>
<feature type="domain" description="Histidine kinase" evidence="11">
    <location>
        <begin position="364"/>
        <end position="584"/>
    </location>
</feature>
<keyword evidence="10" id="KW-0472">Membrane</keyword>
<protein>
    <recommendedName>
        <fullName evidence="3">histidine kinase</fullName>
        <ecNumber evidence="3">2.7.13.3</ecNumber>
    </recommendedName>
</protein>
<dbReference type="GO" id="GO:0005524">
    <property type="term" value="F:ATP binding"/>
    <property type="evidence" value="ECO:0007669"/>
    <property type="project" value="UniProtKB-KW"/>
</dbReference>
<dbReference type="Proteomes" id="UP000316882">
    <property type="component" value="Unassembled WGS sequence"/>
</dbReference>
<dbReference type="InterPro" id="IPR003594">
    <property type="entry name" value="HATPase_dom"/>
</dbReference>
<evidence type="ECO:0000256" key="3">
    <source>
        <dbReference type="ARBA" id="ARBA00012438"/>
    </source>
</evidence>
<dbReference type="PRINTS" id="PR00344">
    <property type="entry name" value="BCTRLSENSOR"/>
</dbReference>
<evidence type="ECO:0000256" key="9">
    <source>
        <dbReference type="ARBA" id="ARBA00023012"/>
    </source>
</evidence>
<dbReference type="STRING" id="54914.AV540_20105"/>
<dbReference type="GO" id="GO:0030295">
    <property type="term" value="F:protein kinase activator activity"/>
    <property type="evidence" value="ECO:0007669"/>
    <property type="project" value="TreeGrafter"/>
</dbReference>
<keyword evidence="10" id="KW-0812">Transmembrane</keyword>
<dbReference type="GO" id="GO:0000155">
    <property type="term" value="F:phosphorelay sensor kinase activity"/>
    <property type="evidence" value="ECO:0007669"/>
    <property type="project" value="InterPro"/>
</dbReference>
<dbReference type="RefSeq" id="WP_122964632.1">
    <property type="nucleotide sequence ID" value="NZ_BJMH01000019.1"/>
</dbReference>
<dbReference type="CDD" id="cd00082">
    <property type="entry name" value="HisKA"/>
    <property type="match status" value="1"/>
</dbReference>
<evidence type="ECO:0000259" key="11">
    <source>
        <dbReference type="PROSITE" id="PS50109"/>
    </source>
</evidence>
<dbReference type="InterPro" id="IPR005467">
    <property type="entry name" value="His_kinase_dom"/>
</dbReference>
<feature type="transmembrane region" description="Helical" evidence="10">
    <location>
        <begin position="12"/>
        <end position="34"/>
    </location>
</feature>
<evidence type="ECO:0000313" key="13">
    <source>
        <dbReference type="Proteomes" id="UP000316882"/>
    </source>
</evidence>
<keyword evidence="5" id="KW-0808">Transferase</keyword>
<dbReference type="Pfam" id="PF00512">
    <property type="entry name" value="HisKA"/>
    <property type="match status" value="1"/>
</dbReference>
<accession>A0A4Y3PHW1</accession>
<reference evidence="12 13" key="1">
    <citation type="submission" date="2019-06" db="EMBL/GenBank/DDBJ databases">
        <title>Whole genome shotgun sequence of Brevibacillus parabrevis NBRC 12334.</title>
        <authorList>
            <person name="Hosoyama A."/>
            <person name="Uohara A."/>
            <person name="Ohji S."/>
            <person name="Ichikawa N."/>
        </authorList>
    </citation>
    <scope>NUCLEOTIDE SEQUENCE [LARGE SCALE GENOMIC DNA]</scope>
    <source>
        <strain evidence="12 13">NBRC 12334</strain>
    </source>
</reference>
<gene>
    <name evidence="12" type="ORF">BPA01_36620</name>
</gene>
<name>A0A4Y3PHW1_BREPA</name>
<evidence type="ECO:0000256" key="1">
    <source>
        <dbReference type="ARBA" id="ARBA00000085"/>
    </source>
</evidence>
<comment type="subcellular location">
    <subcellularLocation>
        <location evidence="2">Membrane</location>
    </subcellularLocation>
</comment>
<dbReference type="PANTHER" id="PTHR42878">
    <property type="entry name" value="TWO-COMPONENT HISTIDINE KINASE"/>
    <property type="match status" value="1"/>
</dbReference>
<dbReference type="Pfam" id="PF02518">
    <property type="entry name" value="HATPase_c"/>
    <property type="match status" value="1"/>
</dbReference>
<organism evidence="12 13">
    <name type="scientific">Brevibacillus parabrevis</name>
    <dbReference type="NCBI Taxonomy" id="54914"/>
    <lineage>
        <taxon>Bacteria</taxon>
        <taxon>Bacillati</taxon>
        <taxon>Bacillota</taxon>
        <taxon>Bacilli</taxon>
        <taxon>Bacillales</taxon>
        <taxon>Paenibacillaceae</taxon>
        <taxon>Brevibacillus</taxon>
    </lineage>
</organism>
<sequence length="594" mass="66621">MNFKNRLAIRLISWLVIVGLLLSILGGVALFWIIDRMTQIEANRQFENAGLYQLIQTLESRDGQLYFDPQLLELIRESGGWLQRLDESGKVTDSFFTPDDVPHAYGPGELTAYWLGKSPFPYQLFLWIQEKDGVRHTLVYGVGKKQEQFLKLLIDSSTVTGAEIAVDADLADRVRSEGAWLQLLDEKGNELASFNKPPEAIHDFSLQELALRSVYPDRYGTKLVSYYDKEKRQTWVLSTPLAGMKPGQKPLLEPEIQVLLVGLGSLLAGSMLVILVVAYWLGQRFGAPIVHMMKWLTHLRRGRYAEPAGANGMARSMDKRGRRKRNYRVYQDVMDSLDSLSQSLHRNEKLREETERIRDEWIAGVSHDLKTPLSSIKGYAHLLGNEAYNWSAEETRSFAEIILDKSAYLDELINDLTLTYRLRNGQEAPAVELVELNSYTGEVVREVANHPAYAAGAIRFNAADQTAIYIYVYKPWFQRIVENLVANALLHNEAGTTVTIGFRKSGSSTVQLTFADNGKGMDEETAERLFERYFRGTDTETRGEGSGLGMAVTKALVEALGGSIEVETAKGQGTVIAITWKTTQPPSLEKQAGG</sequence>
<dbReference type="SMART" id="SM00388">
    <property type="entry name" value="HisKA"/>
    <property type="match status" value="1"/>
</dbReference>
<evidence type="ECO:0000256" key="5">
    <source>
        <dbReference type="ARBA" id="ARBA00022679"/>
    </source>
</evidence>
<evidence type="ECO:0000313" key="12">
    <source>
        <dbReference type="EMBL" id="GEB34082.1"/>
    </source>
</evidence>
<dbReference type="SMART" id="SM00387">
    <property type="entry name" value="HATPase_c"/>
    <property type="match status" value="1"/>
</dbReference>
<dbReference type="InterPro" id="IPR036890">
    <property type="entry name" value="HATPase_C_sf"/>
</dbReference>
<evidence type="ECO:0000256" key="4">
    <source>
        <dbReference type="ARBA" id="ARBA00022553"/>
    </source>
</evidence>
<dbReference type="CDD" id="cd00075">
    <property type="entry name" value="HATPase"/>
    <property type="match status" value="1"/>
</dbReference>
<comment type="catalytic activity">
    <reaction evidence="1">
        <text>ATP + protein L-histidine = ADP + protein N-phospho-L-histidine.</text>
        <dbReference type="EC" id="2.7.13.3"/>
    </reaction>
</comment>
<keyword evidence="9" id="KW-0902">Two-component regulatory system</keyword>
<evidence type="ECO:0000256" key="2">
    <source>
        <dbReference type="ARBA" id="ARBA00004370"/>
    </source>
</evidence>
<keyword evidence="7 12" id="KW-0418">Kinase</keyword>
<dbReference type="InterPro" id="IPR050351">
    <property type="entry name" value="BphY/WalK/GraS-like"/>
</dbReference>
<dbReference type="SUPFAM" id="SSF55874">
    <property type="entry name" value="ATPase domain of HSP90 chaperone/DNA topoisomerase II/histidine kinase"/>
    <property type="match status" value="1"/>
</dbReference>
<dbReference type="AlphaFoldDB" id="A0A4Y3PHW1"/>
<keyword evidence="10" id="KW-1133">Transmembrane helix</keyword>
<evidence type="ECO:0000256" key="6">
    <source>
        <dbReference type="ARBA" id="ARBA00022741"/>
    </source>
</evidence>
<dbReference type="PROSITE" id="PS50109">
    <property type="entry name" value="HIS_KIN"/>
    <property type="match status" value="1"/>
</dbReference>
<dbReference type="InterPro" id="IPR004358">
    <property type="entry name" value="Sig_transdc_His_kin-like_C"/>
</dbReference>